<protein>
    <submittedName>
        <fullName evidence="3">Uncharacterized protein LOC110201110 isoform X1</fullName>
    </submittedName>
</protein>
<evidence type="ECO:0000313" key="3">
    <source>
        <dbReference type="RefSeq" id="XP_020832296.1"/>
    </source>
</evidence>
<organism evidence="2 3">
    <name type="scientific">Phascolarctos cinereus</name>
    <name type="common">Koala</name>
    <dbReference type="NCBI Taxonomy" id="38626"/>
    <lineage>
        <taxon>Eukaryota</taxon>
        <taxon>Metazoa</taxon>
        <taxon>Chordata</taxon>
        <taxon>Craniata</taxon>
        <taxon>Vertebrata</taxon>
        <taxon>Euteleostomi</taxon>
        <taxon>Mammalia</taxon>
        <taxon>Metatheria</taxon>
        <taxon>Diprotodontia</taxon>
        <taxon>Phascolarctidae</taxon>
        <taxon>Phascolarctos</taxon>
    </lineage>
</organism>
<dbReference type="Proteomes" id="UP000515140">
    <property type="component" value="Unplaced"/>
</dbReference>
<proteinExistence type="predicted"/>
<name>A0A6P5JMA2_PHACI</name>
<sequence>MTTSLCTYPTPQRTRFHGQQEFSGTAHSQTAFLLERSCLCYYSKLPLSFTALNTNAHWGLPVHPGQSSVTTDVTLQGNGWMPCESGIPVMGQVKKGQGQEYPWEGTLDFLHVAPRPQMLGLVGLQEHPASPRISSSLEISSWLRQIDSAFMLATSSAPSGASPLPLEGWGGERRGAMNTSRSRPSERAQDWPACFIPSAAPLAGVLSFSVGLLSLD</sequence>
<feature type="region of interest" description="Disordered" evidence="1">
    <location>
        <begin position="157"/>
        <end position="188"/>
    </location>
</feature>
<dbReference type="GeneID" id="110201110"/>
<dbReference type="KEGG" id="pcw:110201110"/>
<feature type="compositionally biased region" description="Low complexity" evidence="1">
    <location>
        <begin position="157"/>
        <end position="166"/>
    </location>
</feature>
<accession>A0A6P5JMA2</accession>
<dbReference type="InParanoid" id="A0A6P5JMA2"/>
<evidence type="ECO:0000256" key="1">
    <source>
        <dbReference type="SAM" id="MobiDB-lite"/>
    </source>
</evidence>
<dbReference type="RefSeq" id="XP_020832296.1">
    <property type="nucleotide sequence ID" value="XM_020976637.1"/>
</dbReference>
<gene>
    <name evidence="3" type="primary">LOC110201110</name>
</gene>
<reference evidence="3" key="1">
    <citation type="submission" date="2025-08" db="UniProtKB">
        <authorList>
            <consortium name="RefSeq"/>
        </authorList>
    </citation>
    <scope>IDENTIFICATION</scope>
    <source>
        <tissue evidence="3">Spleen</tissue>
    </source>
</reference>
<keyword evidence="2" id="KW-1185">Reference proteome</keyword>
<evidence type="ECO:0000313" key="2">
    <source>
        <dbReference type="Proteomes" id="UP000515140"/>
    </source>
</evidence>
<dbReference type="AlphaFoldDB" id="A0A6P5JMA2"/>